<dbReference type="EMBL" id="BGPR01030447">
    <property type="protein sequence ID" value="GBO02986.1"/>
    <property type="molecule type" value="Genomic_DNA"/>
</dbReference>
<reference evidence="1 2" key="1">
    <citation type="journal article" date="2019" name="Sci. Rep.">
        <title>Orb-weaving spider Araneus ventricosus genome elucidates the spidroin gene catalogue.</title>
        <authorList>
            <person name="Kono N."/>
            <person name="Nakamura H."/>
            <person name="Ohtoshi R."/>
            <person name="Moran D.A.P."/>
            <person name="Shinohara A."/>
            <person name="Yoshida Y."/>
            <person name="Fujiwara M."/>
            <person name="Mori M."/>
            <person name="Tomita M."/>
            <person name="Arakawa K."/>
        </authorList>
    </citation>
    <scope>NUCLEOTIDE SEQUENCE [LARGE SCALE GENOMIC DNA]</scope>
</reference>
<evidence type="ECO:0000313" key="1">
    <source>
        <dbReference type="EMBL" id="GBO02986.1"/>
    </source>
</evidence>
<comment type="caution">
    <text evidence="1">The sequence shown here is derived from an EMBL/GenBank/DDBJ whole genome shotgun (WGS) entry which is preliminary data.</text>
</comment>
<sequence length="84" mass="9397">MFVFMLKKLKFVPQEGTANSRIRSRRINKQVLASLVGIAMVWDRVTSTPTTRSISLGRGWAVAGDWLLGLQPQFRTVVVAPVIQ</sequence>
<keyword evidence="2" id="KW-1185">Reference proteome</keyword>
<name>A0A4Y2TUU5_ARAVE</name>
<gene>
    <name evidence="1" type="ORF">AVEN_19870_1</name>
</gene>
<dbReference type="AlphaFoldDB" id="A0A4Y2TUU5"/>
<protein>
    <submittedName>
        <fullName evidence="1">Uncharacterized protein</fullName>
    </submittedName>
</protein>
<accession>A0A4Y2TUU5</accession>
<dbReference type="Proteomes" id="UP000499080">
    <property type="component" value="Unassembled WGS sequence"/>
</dbReference>
<evidence type="ECO:0000313" key="2">
    <source>
        <dbReference type="Proteomes" id="UP000499080"/>
    </source>
</evidence>
<organism evidence="1 2">
    <name type="scientific">Araneus ventricosus</name>
    <name type="common">Orbweaver spider</name>
    <name type="synonym">Epeira ventricosa</name>
    <dbReference type="NCBI Taxonomy" id="182803"/>
    <lineage>
        <taxon>Eukaryota</taxon>
        <taxon>Metazoa</taxon>
        <taxon>Ecdysozoa</taxon>
        <taxon>Arthropoda</taxon>
        <taxon>Chelicerata</taxon>
        <taxon>Arachnida</taxon>
        <taxon>Araneae</taxon>
        <taxon>Araneomorphae</taxon>
        <taxon>Entelegynae</taxon>
        <taxon>Araneoidea</taxon>
        <taxon>Araneidae</taxon>
        <taxon>Araneus</taxon>
    </lineage>
</organism>
<proteinExistence type="predicted"/>